<reference evidence="3" key="1">
    <citation type="submission" date="2016-10" db="EMBL/GenBank/DDBJ databases">
        <authorList>
            <person name="Varghese N."/>
            <person name="Submissions S."/>
        </authorList>
    </citation>
    <scope>NUCLEOTIDE SEQUENCE [LARGE SCALE GENOMIC DNA]</scope>
    <source>
        <strain evidence="3">CGMCC 4.6856</strain>
    </source>
</reference>
<evidence type="ECO:0000313" key="3">
    <source>
        <dbReference type="Proteomes" id="UP000198504"/>
    </source>
</evidence>
<sequence>MHRRTTRPLALGTGLTLGAAALLLAAAAPAGAATTAPSTLSLAASAYGSTAKVGAVSSGKTAYFSACSTGAGTPYGTQVAATDLGGLLGKVGAVVTTGTRSGSSVVATSTTGETSLLGGLVKAKAIASTSTSSLAGSQVSSSGSTVITGLTIAGLPRTVPAGSGSTIVVPGVATLTFNAQTRSTTFASKQLTVDALRVDLLKDNKLGLPTGSIVLGSSTTGASAPTAFAAGGQAYGTTLNVGSLVTSGPTAYVGMPCGGTAGAVSRNKVVGLTLPGVATVGTVASTGQSVEGAGSTTATFSSSVAGVNLLNGAVTADAITVKASTTRSAAGLSSTDDGTVVTGLKVLGKSVTLSTKDNATVDVAGVGTLTVRKTVKQATGLDVIGLELRLGSDQPGLAAGTVLQVAAAKSRVAA</sequence>
<feature type="signal peptide" evidence="1">
    <location>
        <begin position="1"/>
        <end position="32"/>
    </location>
</feature>
<evidence type="ECO:0000256" key="1">
    <source>
        <dbReference type="SAM" id="SignalP"/>
    </source>
</evidence>
<dbReference type="Proteomes" id="UP000198504">
    <property type="component" value="Unassembled WGS sequence"/>
</dbReference>
<dbReference type="OrthoDB" id="3804352at2"/>
<protein>
    <submittedName>
        <fullName evidence="2">Uncharacterized protein</fullName>
    </submittedName>
</protein>
<organism evidence="2 3">
    <name type="scientific">Microlunatus flavus</name>
    <dbReference type="NCBI Taxonomy" id="1036181"/>
    <lineage>
        <taxon>Bacteria</taxon>
        <taxon>Bacillati</taxon>
        <taxon>Actinomycetota</taxon>
        <taxon>Actinomycetes</taxon>
        <taxon>Propionibacteriales</taxon>
        <taxon>Propionibacteriaceae</taxon>
        <taxon>Microlunatus</taxon>
    </lineage>
</organism>
<name>A0A1H9HAJ4_9ACTN</name>
<dbReference type="RefSeq" id="WP_091180150.1">
    <property type="nucleotide sequence ID" value="NZ_FOFA01000004.1"/>
</dbReference>
<feature type="chain" id="PRO_5011508966" evidence="1">
    <location>
        <begin position="33"/>
        <end position="414"/>
    </location>
</feature>
<keyword evidence="3" id="KW-1185">Reference proteome</keyword>
<dbReference type="AlphaFoldDB" id="A0A1H9HAJ4"/>
<accession>A0A1H9HAJ4</accession>
<gene>
    <name evidence="2" type="ORF">SAMN05421756_104172</name>
</gene>
<keyword evidence="1" id="KW-0732">Signal</keyword>
<dbReference type="EMBL" id="FOFA01000004">
    <property type="protein sequence ID" value="SEQ59379.1"/>
    <property type="molecule type" value="Genomic_DNA"/>
</dbReference>
<dbReference type="STRING" id="1036181.SAMN05421756_104172"/>
<dbReference type="NCBIfam" id="NF040603">
    <property type="entry name" value="choice_anch_P"/>
    <property type="match status" value="2"/>
</dbReference>
<evidence type="ECO:0000313" key="2">
    <source>
        <dbReference type="EMBL" id="SEQ59379.1"/>
    </source>
</evidence>
<proteinExistence type="predicted"/>